<dbReference type="eggNOG" id="COG1857">
    <property type="taxonomic scope" value="Bacteria"/>
</dbReference>
<feature type="non-terminal residue" evidence="1">
    <location>
        <position position="1"/>
    </location>
</feature>
<dbReference type="Proteomes" id="UP000035034">
    <property type="component" value="Unassembled WGS sequence"/>
</dbReference>
<dbReference type="EMBL" id="BAEH01000109">
    <property type="protein sequence ID" value="GAB20272.1"/>
    <property type="molecule type" value="Genomic_DNA"/>
</dbReference>
<organism evidence="1 2">
    <name type="scientific">Gordonia effusa NBRC 100432</name>
    <dbReference type="NCBI Taxonomy" id="1077974"/>
    <lineage>
        <taxon>Bacteria</taxon>
        <taxon>Bacillati</taxon>
        <taxon>Actinomycetota</taxon>
        <taxon>Actinomycetes</taxon>
        <taxon>Mycobacteriales</taxon>
        <taxon>Gordoniaceae</taxon>
        <taxon>Gordonia</taxon>
    </lineage>
</organism>
<keyword evidence="2" id="KW-1185">Reference proteome</keyword>
<protein>
    <submittedName>
        <fullName evidence="1">Uncharacterized protein</fullName>
    </submittedName>
</protein>
<evidence type="ECO:0000313" key="1">
    <source>
        <dbReference type="EMBL" id="GAB20272.1"/>
    </source>
</evidence>
<proteinExistence type="predicted"/>
<sequence>AAPTQDAYSPIRLDVETLAAGTHLRGQIRLTYATSMEYAFLDEILAAFAAAGHLGGRRAAGYGHVRADVACAITAGTPDPECDWRSSTVQNRDAAIRILSTLS</sequence>
<accession>H0R5C1</accession>
<comment type="caution">
    <text evidence="1">The sequence shown here is derived from an EMBL/GenBank/DDBJ whole genome shotgun (WGS) entry which is preliminary data.</text>
</comment>
<evidence type="ECO:0000313" key="2">
    <source>
        <dbReference type="Proteomes" id="UP000035034"/>
    </source>
</evidence>
<reference evidence="1 2" key="1">
    <citation type="submission" date="2011-12" db="EMBL/GenBank/DDBJ databases">
        <title>Whole genome shotgun sequence of Gordonia effusa NBRC 100432.</title>
        <authorList>
            <person name="Yoshida I."/>
            <person name="Takarada H."/>
            <person name="Hosoyama A."/>
            <person name="Tsuchikane K."/>
            <person name="Katsumata H."/>
            <person name="Yamazaki S."/>
            <person name="Fujita N."/>
        </authorList>
    </citation>
    <scope>NUCLEOTIDE SEQUENCE [LARGE SCALE GENOMIC DNA]</scope>
    <source>
        <strain evidence="1 2">NBRC 100432</strain>
    </source>
</reference>
<name>H0R5C1_9ACTN</name>
<dbReference type="AlphaFoldDB" id="H0R5C1"/>
<gene>
    <name evidence="1" type="ORF">GOEFS_109_00170</name>
</gene>